<reference evidence="3" key="1">
    <citation type="submission" date="2017-01" db="EMBL/GenBank/DDBJ databases">
        <authorList>
            <person name="Wang Y."/>
            <person name="White M."/>
            <person name="Kvist S."/>
            <person name="Moncalvo J.-M."/>
        </authorList>
    </citation>
    <scope>NUCLEOTIDE SEQUENCE [LARGE SCALE GENOMIC DNA]</scope>
    <source>
        <strain evidence="3">ID-206-W2</strain>
    </source>
</reference>
<feature type="region of interest" description="Disordered" evidence="1">
    <location>
        <begin position="284"/>
        <end position="303"/>
    </location>
</feature>
<comment type="caution">
    <text evidence="2">The sequence shown here is derived from an EMBL/GenBank/DDBJ whole genome shotgun (WGS) entry which is preliminary data.</text>
</comment>
<organism evidence="2 3">
    <name type="scientific">Smittium culicis</name>
    <dbReference type="NCBI Taxonomy" id="133412"/>
    <lineage>
        <taxon>Eukaryota</taxon>
        <taxon>Fungi</taxon>
        <taxon>Fungi incertae sedis</taxon>
        <taxon>Zoopagomycota</taxon>
        <taxon>Kickxellomycotina</taxon>
        <taxon>Harpellomycetes</taxon>
        <taxon>Harpellales</taxon>
        <taxon>Legeriomycetaceae</taxon>
        <taxon>Smittium</taxon>
    </lineage>
</organism>
<feature type="compositionally biased region" description="Polar residues" evidence="1">
    <location>
        <begin position="144"/>
        <end position="158"/>
    </location>
</feature>
<gene>
    <name evidence="2" type="ORF">AYI69_g9143</name>
</gene>
<feature type="compositionally biased region" description="Basic residues" evidence="1">
    <location>
        <begin position="161"/>
        <end position="176"/>
    </location>
</feature>
<feature type="region of interest" description="Disordered" evidence="1">
    <location>
        <begin position="129"/>
        <end position="186"/>
    </location>
</feature>
<name>A0A1R1XEP3_9FUNG</name>
<sequence>MNNANISQEMLQEILNRLTVLEESSAQPETASIPESVDMDPQVSYITERPLPADMELYKELQEALPTVTNSTMDYDPPAVNVKLSSNARRIDSAMYDAQYRCQSPKLLSLQTQSGYFWLMRQLTSASAESTRHTEMRVLKPTRRSSIQNPRSPLSTQARLLKQRPASRRPRGHSRATSHAGPGTPIREHFQASWEYSKASNHRSKSHSRSRSRGSLVSMLLRIIFGVAAASDPESRGQTEALPGGMEEAYRSPMGTPGDQGRVPYPLQCASSYGQADKAVREGLKETSGKGRRAGDYKSPLQKSYRGSFSSAARILLKDIHRPKEEWRNTDGPQSETSHPVLPRTAFQDGITEHHLTNAAKGRLDDKHRSQRCILARSHQQGVKKISQVHMGPSRLPIQGTTIWSVLKPTSIHQNTKASSQVGQSSRDPNLELLGRFAGLGINQKRVYQVHCDGC</sequence>
<evidence type="ECO:0000256" key="1">
    <source>
        <dbReference type="SAM" id="MobiDB-lite"/>
    </source>
</evidence>
<dbReference type="AlphaFoldDB" id="A0A1R1XEP3"/>
<evidence type="ECO:0000313" key="2">
    <source>
        <dbReference type="EMBL" id="OMJ13094.1"/>
    </source>
</evidence>
<dbReference type="PANTHER" id="PTHR33066:SF2">
    <property type="entry name" value="FILAGGRIN-2-LIKE"/>
    <property type="match status" value="1"/>
</dbReference>
<proteinExistence type="predicted"/>
<dbReference type="Proteomes" id="UP000187429">
    <property type="component" value="Unassembled WGS sequence"/>
</dbReference>
<feature type="compositionally biased region" description="Basic and acidic residues" evidence="1">
    <location>
        <begin position="284"/>
        <end position="296"/>
    </location>
</feature>
<feature type="region of interest" description="Disordered" evidence="1">
    <location>
        <begin position="232"/>
        <end position="262"/>
    </location>
</feature>
<dbReference type="EMBL" id="LSSM01005234">
    <property type="protein sequence ID" value="OMJ13094.1"/>
    <property type="molecule type" value="Genomic_DNA"/>
</dbReference>
<accession>A0A1R1XEP3</accession>
<dbReference type="PANTHER" id="PTHR33066">
    <property type="entry name" value="INTEGRASE_SAM-LIKE_N DOMAIN-CONTAINING PROTEIN"/>
    <property type="match status" value="1"/>
</dbReference>
<keyword evidence="3" id="KW-1185">Reference proteome</keyword>
<evidence type="ECO:0000313" key="3">
    <source>
        <dbReference type="Proteomes" id="UP000187429"/>
    </source>
</evidence>
<protein>
    <submittedName>
        <fullName evidence="2">Uncharacterized protein</fullName>
    </submittedName>
</protein>
<feature type="non-terminal residue" evidence="2">
    <location>
        <position position="455"/>
    </location>
</feature>